<dbReference type="GO" id="GO:0071949">
    <property type="term" value="F:FAD binding"/>
    <property type="evidence" value="ECO:0007669"/>
    <property type="project" value="InterPro"/>
</dbReference>
<evidence type="ECO:0000256" key="4">
    <source>
        <dbReference type="ARBA" id="ARBA00022827"/>
    </source>
</evidence>
<comment type="cofactor">
    <cofactor evidence="1">
        <name>FAD</name>
        <dbReference type="ChEBI" id="CHEBI:57692"/>
    </cofactor>
</comment>
<dbReference type="Gene3D" id="3.30.70.2450">
    <property type="match status" value="1"/>
</dbReference>
<gene>
    <name evidence="7" type="ORF">PENDEC_c013G01852</name>
</gene>
<dbReference type="InterPro" id="IPR050641">
    <property type="entry name" value="RIFMO-like"/>
</dbReference>
<proteinExistence type="inferred from homology"/>
<sequence>MAAISNEILIVGGGPSGLLLAHELLRRRIPVRIIEKRPGPSHTSRAMTIHARSMEMFDHMGLANRLEEVCLECPGNIYHFPQLSEDKCPRTDYRPLPTRYPFYYKTSQNDFELALRELMLSKYSIAPEYQTELVALKQHAQVATATIRHPDGTTAATEYPWVVGCDGVHSFVRNAAGIKFEGDTVAVMSMADLELKSVNFDDRWMNYYFNEDLFMNCTKMPGKLWRVYMSEPTGNYVFAKDQNKAYQEVADKLGIGFEVGRMYWQTAWNVRNHIAETYRAGRMLICGDSSHVHSPSGGQGMNGCMQDAFNLGWKLAAVYKKQASETILDSYEHERKPIGKQISEGAMSTHEIVMGFGIPPEDRLHLTREPGWEWRTVNLVSGLSHNYRSVSNLPKNLTPVPGPQAGDRAPDALLIQEPKRRIYDVFRRPQFSLIVAPGTATTDVVDIGATVRDEMDRLFPGQVSTYLIINADSTDPRFDFDHQSLDELDEFTQRYEIGSEGRLVLVRPDLYIGMACLPGEWEEIVQYMKQWFLAPQETGESRETNRKMSSL</sequence>
<dbReference type="EMBL" id="MDYL01000013">
    <property type="protein sequence ID" value="OQD73961.1"/>
    <property type="molecule type" value="Genomic_DNA"/>
</dbReference>
<organism evidence="7 8">
    <name type="scientific">Penicillium decumbens</name>
    <dbReference type="NCBI Taxonomy" id="69771"/>
    <lineage>
        <taxon>Eukaryota</taxon>
        <taxon>Fungi</taxon>
        <taxon>Dikarya</taxon>
        <taxon>Ascomycota</taxon>
        <taxon>Pezizomycotina</taxon>
        <taxon>Eurotiomycetes</taxon>
        <taxon>Eurotiomycetidae</taxon>
        <taxon>Eurotiales</taxon>
        <taxon>Aspergillaceae</taxon>
        <taxon>Penicillium</taxon>
    </lineage>
</organism>
<dbReference type="PANTHER" id="PTHR43004">
    <property type="entry name" value="TRK SYSTEM POTASSIUM UPTAKE PROTEIN"/>
    <property type="match status" value="1"/>
</dbReference>
<evidence type="ECO:0000256" key="5">
    <source>
        <dbReference type="ARBA" id="ARBA00023002"/>
    </source>
</evidence>
<dbReference type="InterPro" id="IPR036249">
    <property type="entry name" value="Thioredoxin-like_sf"/>
</dbReference>
<dbReference type="Pfam" id="PF01494">
    <property type="entry name" value="FAD_binding_3"/>
    <property type="match status" value="1"/>
</dbReference>
<comment type="similarity">
    <text evidence="2">Belongs to the PheA/TfdB FAD monooxygenase family.</text>
</comment>
<keyword evidence="3" id="KW-0285">Flavoprotein</keyword>
<evidence type="ECO:0000256" key="2">
    <source>
        <dbReference type="ARBA" id="ARBA00007801"/>
    </source>
</evidence>
<dbReference type="AlphaFoldDB" id="A0A1V6PAE4"/>
<dbReference type="STRING" id="69771.A0A1V6PAE4"/>
<keyword evidence="8" id="KW-1185">Reference proteome</keyword>
<dbReference type="PANTHER" id="PTHR43004:SF19">
    <property type="entry name" value="BINDING MONOOXYGENASE, PUTATIVE (JCVI)-RELATED"/>
    <property type="match status" value="1"/>
</dbReference>
<accession>A0A1V6PAE4</accession>
<evidence type="ECO:0000259" key="6">
    <source>
        <dbReference type="Pfam" id="PF01494"/>
    </source>
</evidence>
<dbReference type="OMA" id="STHEIVM"/>
<evidence type="ECO:0000313" key="8">
    <source>
        <dbReference type="Proteomes" id="UP000191522"/>
    </source>
</evidence>
<keyword evidence="5" id="KW-0560">Oxidoreductase</keyword>
<dbReference type="SUPFAM" id="SSF51905">
    <property type="entry name" value="FAD/NAD(P)-binding domain"/>
    <property type="match status" value="1"/>
</dbReference>
<dbReference type="InterPro" id="IPR002938">
    <property type="entry name" value="FAD-bd"/>
</dbReference>
<reference evidence="8" key="1">
    <citation type="journal article" date="2017" name="Nat. Microbiol.">
        <title>Global analysis of biosynthetic gene clusters reveals vast potential of secondary metabolite production in Penicillium species.</title>
        <authorList>
            <person name="Nielsen J.C."/>
            <person name="Grijseels S."/>
            <person name="Prigent S."/>
            <person name="Ji B."/>
            <person name="Dainat J."/>
            <person name="Nielsen K.F."/>
            <person name="Frisvad J.C."/>
            <person name="Workman M."/>
            <person name="Nielsen J."/>
        </authorList>
    </citation>
    <scope>NUCLEOTIDE SEQUENCE [LARGE SCALE GENOMIC DNA]</scope>
    <source>
        <strain evidence="8">IBT 11843</strain>
    </source>
</reference>
<dbReference type="SUPFAM" id="SSF52833">
    <property type="entry name" value="Thioredoxin-like"/>
    <property type="match status" value="1"/>
</dbReference>
<name>A0A1V6PAE4_PENDC</name>
<evidence type="ECO:0000256" key="1">
    <source>
        <dbReference type="ARBA" id="ARBA00001974"/>
    </source>
</evidence>
<comment type="caution">
    <text evidence="7">The sequence shown here is derived from an EMBL/GenBank/DDBJ whole genome shotgun (WGS) entry which is preliminary data.</text>
</comment>
<dbReference type="Gene3D" id="3.50.50.60">
    <property type="entry name" value="FAD/NAD(P)-binding domain"/>
    <property type="match status" value="1"/>
</dbReference>
<dbReference type="PRINTS" id="PR00420">
    <property type="entry name" value="RNGMNOXGNASE"/>
</dbReference>
<protein>
    <recommendedName>
        <fullName evidence="6">FAD-binding domain-containing protein</fullName>
    </recommendedName>
</protein>
<evidence type="ECO:0000256" key="3">
    <source>
        <dbReference type="ARBA" id="ARBA00022630"/>
    </source>
</evidence>
<keyword evidence="4" id="KW-0274">FAD</keyword>
<dbReference type="InterPro" id="IPR036188">
    <property type="entry name" value="FAD/NAD-bd_sf"/>
</dbReference>
<dbReference type="Gene3D" id="3.40.30.120">
    <property type="match status" value="1"/>
</dbReference>
<feature type="domain" description="FAD-binding" evidence="6">
    <location>
        <begin position="7"/>
        <end position="344"/>
    </location>
</feature>
<dbReference type="OrthoDB" id="2096480at2759"/>
<evidence type="ECO:0000313" key="7">
    <source>
        <dbReference type="EMBL" id="OQD73961.1"/>
    </source>
</evidence>
<dbReference type="Proteomes" id="UP000191522">
    <property type="component" value="Unassembled WGS sequence"/>
</dbReference>
<dbReference type="GO" id="GO:0016709">
    <property type="term" value="F:oxidoreductase activity, acting on paired donors, with incorporation or reduction of molecular oxygen, NAD(P)H as one donor, and incorporation of one atom of oxygen"/>
    <property type="evidence" value="ECO:0007669"/>
    <property type="project" value="UniProtKB-ARBA"/>
</dbReference>